<evidence type="ECO:0000256" key="6">
    <source>
        <dbReference type="ARBA" id="ARBA00023136"/>
    </source>
</evidence>
<dbReference type="Gene3D" id="1.20.1070.10">
    <property type="entry name" value="Rhodopsin 7-helix transmembrane proteins"/>
    <property type="match status" value="1"/>
</dbReference>
<keyword evidence="5" id="KW-0297">G-protein coupled receptor</keyword>
<keyword evidence="9" id="KW-0807">Transducer</keyword>
<feature type="domain" description="G-protein coupled receptors family 1 profile" evidence="12">
    <location>
        <begin position="44"/>
        <end position="203"/>
    </location>
</feature>
<keyword evidence="2" id="KW-1003">Cell membrane</keyword>
<keyword evidence="8" id="KW-0325">Glycoprotein</keyword>
<keyword evidence="4 11" id="KW-1133">Transmembrane helix</keyword>
<keyword evidence="6 11" id="KW-0472">Membrane</keyword>
<dbReference type="AlphaFoldDB" id="A0A8J2S377"/>
<evidence type="ECO:0000256" key="3">
    <source>
        <dbReference type="ARBA" id="ARBA00022692"/>
    </source>
</evidence>
<evidence type="ECO:0000256" key="5">
    <source>
        <dbReference type="ARBA" id="ARBA00023040"/>
    </source>
</evidence>
<keyword evidence="3 11" id="KW-0812">Transmembrane</keyword>
<dbReference type="SUPFAM" id="SSF81321">
    <property type="entry name" value="Family A G protein-coupled receptor-like"/>
    <property type="match status" value="1"/>
</dbReference>
<dbReference type="OrthoDB" id="6346612at2759"/>
<feature type="transmembrane region" description="Helical" evidence="11">
    <location>
        <begin position="179"/>
        <end position="198"/>
    </location>
</feature>
<evidence type="ECO:0000259" key="12">
    <source>
        <dbReference type="PROSITE" id="PS50262"/>
    </source>
</evidence>
<organism evidence="13 14">
    <name type="scientific">Daphnia galeata</name>
    <dbReference type="NCBI Taxonomy" id="27404"/>
    <lineage>
        <taxon>Eukaryota</taxon>
        <taxon>Metazoa</taxon>
        <taxon>Ecdysozoa</taxon>
        <taxon>Arthropoda</taxon>
        <taxon>Crustacea</taxon>
        <taxon>Branchiopoda</taxon>
        <taxon>Diplostraca</taxon>
        <taxon>Cladocera</taxon>
        <taxon>Anomopoda</taxon>
        <taxon>Daphniidae</taxon>
        <taxon>Daphnia</taxon>
    </lineage>
</organism>
<keyword evidence="7" id="KW-0675">Receptor</keyword>
<accession>A0A8J2S377</accession>
<evidence type="ECO:0000256" key="8">
    <source>
        <dbReference type="ARBA" id="ARBA00023180"/>
    </source>
</evidence>
<feature type="transmembrane region" description="Helical" evidence="11">
    <location>
        <begin position="97"/>
        <end position="118"/>
    </location>
</feature>
<evidence type="ECO:0000256" key="2">
    <source>
        <dbReference type="ARBA" id="ARBA00022475"/>
    </source>
</evidence>
<dbReference type="GO" id="GO:0004930">
    <property type="term" value="F:G protein-coupled receptor activity"/>
    <property type="evidence" value="ECO:0007669"/>
    <property type="project" value="UniProtKB-KW"/>
</dbReference>
<dbReference type="EMBL" id="CAKKLH010000294">
    <property type="protein sequence ID" value="CAH0109667.1"/>
    <property type="molecule type" value="Genomic_DNA"/>
</dbReference>
<dbReference type="PROSITE" id="PS50262">
    <property type="entry name" value="G_PROTEIN_RECEP_F1_2"/>
    <property type="match status" value="1"/>
</dbReference>
<dbReference type="GO" id="GO:0005886">
    <property type="term" value="C:plasma membrane"/>
    <property type="evidence" value="ECO:0007669"/>
    <property type="project" value="UniProtKB-SubCell"/>
</dbReference>
<feature type="region of interest" description="Disordered" evidence="10">
    <location>
        <begin position="275"/>
        <end position="309"/>
    </location>
</feature>
<dbReference type="Proteomes" id="UP000789390">
    <property type="component" value="Unassembled WGS sequence"/>
</dbReference>
<proteinExistence type="predicted"/>
<name>A0A8J2S377_9CRUS</name>
<evidence type="ECO:0000256" key="9">
    <source>
        <dbReference type="ARBA" id="ARBA00023224"/>
    </source>
</evidence>
<protein>
    <recommendedName>
        <fullName evidence="12">G-protein coupled receptors family 1 profile domain-containing protein</fullName>
    </recommendedName>
</protein>
<evidence type="ECO:0000313" key="14">
    <source>
        <dbReference type="Proteomes" id="UP000789390"/>
    </source>
</evidence>
<feature type="compositionally biased region" description="Basic and acidic residues" evidence="10">
    <location>
        <begin position="275"/>
        <end position="287"/>
    </location>
</feature>
<feature type="transmembrane region" description="Helical" evidence="11">
    <location>
        <begin position="64"/>
        <end position="85"/>
    </location>
</feature>
<dbReference type="GO" id="GO:0001973">
    <property type="term" value="P:G protein-coupled adenosine receptor signaling pathway"/>
    <property type="evidence" value="ECO:0007669"/>
    <property type="project" value="TreeGrafter"/>
</dbReference>
<reference evidence="13" key="1">
    <citation type="submission" date="2021-11" db="EMBL/GenBank/DDBJ databases">
        <authorList>
            <person name="Schell T."/>
        </authorList>
    </citation>
    <scope>NUCLEOTIDE SEQUENCE</scope>
    <source>
        <strain evidence="13">M5</strain>
    </source>
</reference>
<dbReference type="PANTHER" id="PTHR24246:SF27">
    <property type="entry name" value="ADENOSINE RECEPTOR, ISOFORM A"/>
    <property type="match status" value="1"/>
</dbReference>
<dbReference type="PANTHER" id="PTHR24246">
    <property type="entry name" value="OLFACTORY RECEPTOR AND ADENOSINE RECEPTOR"/>
    <property type="match status" value="1"/>
</dbReference>
<comment type="caution">
    <text evidence="13">The sequence shown here is derived from an EMBL/GenBank/DDBJ whole genome shotgun (WGS) entry which is preliminary data.</text>
</comment>
<evidence type="ECO:0000256" key="11">
    <source>
        <dbReference type="SAM" id="Phobius"/>
    </source>
</evidence>
<feature type="transmembrane region" description="Helical" evidence="11">
    <location>
        <begin position="139"/>
        <end position="159"/>
    </location>
</feature>
<evidence type="ECO:0000256" key="1">
    <source>
        <dbReference type="ARBA" id="ARBA00004651"/>
    </source>
</evidence>
<feature type="transmembrane region" description="Helical" evidence="11">
    <location>
        <begin position="32"/>
        <end position="52"/>
    </location>
</feature>
<gene>
    <name evidence="13" type="ORF">DGAL_LOCUS13150</name>
</gene>
<dbReference type="InterPro" id="IPR017452">
    <property type="entry name" value="GPCR_Rhodpsn_7TM"/>
</dbReference>
<evidence type="ECO:0000313" key="13">
    <source>
        <dbReference type="EMBL" id="CAH0109667.1"/>
    </source>
</evidence>
<sequence length="309" mass="35130">MDDPLAVVINNTKISAFDFNVMEQNITVFQEFYRTSVVTVAMFLNCVIILVVGNSRQLRYPRHVFWAGISLFECLFLLECILELAVITRHDELACRIYVLLCPVDYSILLICLSMASFDRYLAITKYEWYKKSVTNRGVVISIALASTLTFVVVTAPFWTGYQSIDTCTLNLAHVHWVYVLDFLLGIVCVALHVKIFFESKIVIRQYYLHGYPGASVTVTFVKDRRKIQPSTNIFSGGPGVTESSPRTPEKVFITFPKNPSTCKTDYVLDPGDPAKLESPHQKRIDGNRFNNGQQLKNDKSGMRTKINR</sequence>
<dbReference type="GO" id="GO:0007189">
    <property type="term" value="P:adenylate cyclase-activating G protein-coupled receptor signaling pathway"/>
    <property type="evidence" value="ECO:0007669"/>
    <property type="project" value="TreeGrafter"/>
</dbReference>
<evidence type="ECO:0000256" key="4">
    <source>
        <dbReference type="ARBA" id="ARBA00022989"/>
    </source>
</evidence>
<keyword evidence="14" id="KW-1185">Reference proteome</keyword>
<evidence type="ECO:0000256" key="7">
    <source>
        <dbReference type="ARBA" id="ARBA00023170"/>
    </source>
</evidence>
<evidence type="ECO:0000256" key="10">
    <source>
        <dbReference type="SAM" id="MobiDB-lite"/>
    </source>
</evidence>
<comment type="subcellular location">
    <subcellularLocation>
        <location evidence="1">Cell membrane</location>
        <topology evidence="1">Multi-pass membrane protein</topology>
    </subcellularLocation>
</comment>